<dbReference type="RefSeq" id="WP_036753644.1">
    <property type="nucleotide sequence ID" value="NZ_JAGSGC010000004.1"/>
</dbReference>
<gene>
    <name evidence="1" type="ORF">EA58_13845</name>
</gene>
<dbReference type="AlphaFoldDB" id="A0A066RTY2"/>
<evidence type="ECO:0000313" key="2">
    <source>
        <dbReference type="Proteomes" id="UP000027192"/>
    </source>
</evidence>
<evidence type="ECO:0000313" key="1">
    <source>
        <dbReference type="EMBL" id="KDM90838.1"/>
    </source>
</evidence>
<accession>A0A066RTY2</accession>
<protein>
    <submittedName>
        <fullName evidence="1">Uncharacterized protein</fullName>
    </submittedName>
</protein>
<comment type="caution">
    <text evidence="1">The sequence shown here is derived from an EMBL/GenBank/DDBJ whole genome shotgun (WGS) entry which is preliminary data.</text>
</comment>
<organism evidence="1 2">
    <name type="scientific">Photobacterium galatheae</name>
    <dbReference type="NCBI Taxonomy" id="1654360"/>
    <lineage>
        <taxon>Bacteria</taxon>
        <taxon>Pseudomonadati</taxon>
        <taxon>Pseudomonadota</taxon>
        <taxon>Gammaproteobacteria</taxon>
        <taxon>Vibrionales</taxon>
        <taxon>Vibrionaceae</taxon>
        <taxon>Photobacterium</taxon>
    </lineage>
</organism>
<dbReference type="STRING" id="1654360.EA58_13845"/>
<proteinExistence type="predicted"/>
<sequence length="132" mass="14656">MKYHDVVSIANETPHFLSVADDCSNLNPSDHKKIKAISGIICAADESHKPQVLAFLATTSFLSVSAMLKEALNEDVEATEKFFDSITNQDLDTAAGRVLSEKLRLYYALKIISNTFDDQNLLNLKKSFSNDE</sequence>
<dbReference type="Proteomes" id="UP000027192">
    <property type="component" value="Unassembled WGS sequence"/>
</dbReference>
<reference evidence="1 2" key="1">
    <citation type="submission" date="2014-04" db="EMBL/GenBank/DDBJ databases">
        <title>Draft genome sequence of Photobacterium halotolerans S2753: a solonamide, ngercheumicin and holomycin producer.</title>
        <authorList>
            <person name="Machado H.R."/>
            <person name="Gram L."/>
        </authorList>
    </citation>
    <scope>NUCLEOTIDE SEQUENCE [LARGE SCALE GENOMIC DNA]</scope>
    <source>
        <strain evidence="1 2">S2753</strain>
    </source>
</reference>
<dbReference type="EMBL" id="JMIB01000027">
    <property type="protein sequence ID" value="KDM90838.1"/>
    <property type="molecule type" value="Genomic_DNA"/>
</dbReference>
<name>A0A066RTY2_9GAMM</name>
<keyword evidence="2" id="KW-1185">Reference proteome</keyword>